<gene>
    <name evidence="2" type="ORF">HMPREF9446_00743</name>
</gene>
<dbReference type="RefSeq" id="WP_009124000.1">
    <property type="nucleotide sequence ID" value="NZ_GL882614.1"/>
</dbReference>
<keyword evidence="1" id="KW-0732">Signal</keyword>
<feature type="chain" id="PRO_5003299900" evidence="1">
    <location>
        <begin position="23"/>
        <end position="215"/>
    </location>
</feature>
<dbReference type="AlphaFoldDB" id="F3PPV1"/>
<dbReference type="SUPFAM" id="SSF56925">
    <property type="entry name" value="OMPA-like"/>
    <property type="match status" value="1"/>
</dbReference>
<feature type="signal peptide" evidence="1">
    <location>
        <begin position="1"/>
        <end position="22"/>
    </location>
</feature>
<dbReference type="EMBL" id="AFBN01000013">
    <property type="protein sequence ID" value="EGF58993.1"/>
    <property type="molecule type" value="Genomic_DNA"/>
</dbReference>
<proteinExistence type="predicted"/>
<name>F3PPV1_9BACE</name>
<reference evidence="2 3" key="1">
    <citation type="submission" date="2011-02" db="EMBL/GenBank/DDBJ databases">
        <authorList>
            <person name="Weinstock G."/>
            <person name="Sodergren E."/>
            <person name="Clifton S."/>
            <person name="Fulton L."/>
            <person name="Fulton B."/>
            <person name="Courtney L."/>
            <person name="Fronick C."/>
            <person name="Harrison M."/>
            <person name="Strong C."/>
            <person name="Farmer C."/>
            <person name="Delahaunty K."/>
            <person name="Markovic C."/>
            <person name="Hall O."/>
            <person name="Minx P."/>
            <person name="Tomlinson C."/>
            <person name="Mitreva M."/>
            <person name="Hou S."/>
            <person name="Chen J."/>
            <person name="Wollam A."/>
            <person name="Pepin K.H."/>
            <person name="Johnson M."/>
            <person name="Bhonagiri V."/>
            <person name="Zhang X."/>
            <person name="Suruliraj S."/>
            <person name="Warren W."/>
            <person name="Chinwalla A."/>
            <person name="Mardis E.R."/>
            <person name="Wilson R.K."/>
        </authorList>
    </citation>
    <scope>NUCLEOTIDE SEQUENCE [LARGE SCALE GENOMIC DNA]</scope>
    <source>
        <strain evidence="2 3">YIT 12057</strain>
    </source>
</reference>
<evidence type="ECO:0000256" key="1">
    <source>
        <dbReference type="SAM" id="SignalP"/>
    </source>
</evidence>
<dbReference type="STRING" id="763034.HMPREF9446_00743"/>
<protein>
    <submittedName>
        <fullName evidence="2">Conserved domain protein</fullName>
    </submittedName>
</protein>
<dbReference type="Proteomes" id="UP000003416">
    <property type="component" value="Unassembled WGS sequence"/>
</dbReference>
<sequence length="215" mass="24876">MMKQQLATLAALLCWVIPSLHAQSECLPQEYSFIVGGGLMLPHVDGNKNDFFNKNGNRPGYDLMAEGRYYLTPNFAIGAQYDYLRSARLPDKMHLHFIRPEMLLRILWSDGNQGVFFSLGIGYMNYQERLYKRNQRQGHLYRKGYCGISFALGYEFRITRKLSGMLRADILTADWFVNPDGRLYNTDGYDDGVNHNWFKNNITFFNLGLAVQFGR</sequence>
<dbReference type="InterPro" id="IPR011250">
    <property type="entry name" value="OMP/PagP_B-barrel"/>
</dbReference>
<keyword evidence="3" id="KW-1185">Reference proteome</keyword>
<dbReference type="eggNOG" id="ENOG5030RV4">
    <property type="taxonomic scope" value="Bacteria"/>
</dbReference>
<evidence type="ECO:0000313" key="3">
    <source>
        <dbReference type="Proteomes" id="UP000003416"/>
    </source>
</evidence>
<accession>F3PPV1</accession>
<evidence type="ECO:0000313" key="2">
    <source>
        <dbReference type="EMBL" id="EGF58993.1"/>
    </source>
</evidence>
<dbReference type="GeneID" id="86048509"/>
<dbReference type="HOGENOM" id="CLU_1281050_0_0_10"/>
<organism evidence="2 3">
    <name type="scientific">Bacteroides fluxus YIT 12057</name>
    <dbReference type="NCBI Taxonomy" id="763034"/>
    <lineage>
        <taxon>Bacteria</taxon>
        <taxon>Pseudomonadati</taxon>
        <taxon>Bacteroidota</taxon>
        <taxon>Bacteroidia</taxon>
        <taxon>Bacteroidales</taxon>
        <taxon>Bacteroidaceae</taxon>
        <taxon>Bacteroides</taxon>
    </lineage>
</organism>
<comment type="caution">
    <text evidence="2">The sequence shown here is derived from an EMBL/GenBank/DDBJ whole genome shotgun (WGS) entry which is preliminary data.</text>
</comment>